<dbReference type="InParanoid" id="A0A4R6QJ40"/>
<dbReference type="AlphaFoldDB" id="A0A4R6QJ40"/>
<sequence length="173" mass="18684">MNLLTAVLSSLALVAAVVSAAAAKQSAKYAADAGAALEKQHKLNELTQLVSTASQVVILADQVPRVAIHLVAMIRSNAIAAGGKGGSIERRLTEDVELRLGRVKELSERAKPFLSGSLAMLSGPVEEVVVRRMDMQALLFEAQGLRDQLIREHDQSFEQLVQWRSSRADQQSV</sequence>
<evidence type="ECO:0000313" key="2">
    <source>
        <dbReference type="EMBL" id="TDP63147.1"/>
    </source>
</evidence>
<gene>
    <name evidence="2" type="ORF">DES47_105147</name>
</gene>
<reference evidence="2 3" key="1">
    <citation type="submission" date="2019-03" db="EMBL/GenBank/DDBJ databases">
        <title>Genomic Encyclopedia of Type Strains, Phase IV (KMG-IV): sequencing the most valuable type-strain genomes for metagenomic binning, comparative biology and taxonomic classification.</title>
        <authorList>
            <person name="Goeker M."/>
        </authorList>
    </citation>
    <scope>NUCLEOTIDE SEQUENCE [LARGE SCALE GENOMIC DNA]</scope>
    <source>
        <strain evidence="2 3">DSM 16998</strain>
    </source>
</reference>
<protein>
    <submittedName>
        <fullName evidence="2">Uncharacterized protein</fullName>
    </submittedName>
</protein>
<keyword evidence="3" id="KW-1185">Reference proteome</keyword>
<evidence type="ECO:0000313" key="3">
    <source>
        <dbReference type="Proteomes" id="UP000295361"/>
    </source>
</evidence>
<evidence type="ECO:0000256" key="1">
    <source>
        <dbReference type="SAM" id="SignalP"/>
    </source>
</evidence>
<dbReference type="EMBL" id="SNXS01000005">
    <property type="protein sequence ID" value="TDP63147.1"/>
    <property type="molecule type" value="Genomic_DNA"/>
</dbReference>
<keyword evidence="1" id="KW-0732">Signal</keyword>
<name>A0A4R6QJ40_9BURK</name>
<dbReference type="Proteomes" id="UP000295361">
    <property type="component" value="Unassembled WGS sequence"/>
</dbReference>
<proteinExistence type="predicted"/>
<feature type="chain" id="PRO_5020488813" evidence="1">
    <location>
        <begin position="21"/>
        <end position="173"/>
    </location>
</feature>
<comment type="caution">
    <text evidence="2">The sequence shown here is derived from an EMBL/GenBank/DDBJ whole genome shotgun (WGS) entry which is preliminary data.</text>
</comment>
<feature type="signal peptide" evidence="1">
    <location>
        <begin position="1"/>
        <end position="20"/>
    </location>
</feature>
<organism evidence="2 3">
    <name type="scientific">Roseateles toxinivorans</name>
    <dbReference type="NCBI Taxonomy" id="270368"/>
    <lineage>
        <taxon>Bacteria</taxon>
        <taxon>Pseudomonadati</taxon>
        <taxon>Pseudomonadota</taxon>
        <taxon>Betaproteobacteria</taxon>
        <taxon>Burkholderiales</taxon>
        <taxon>Sphaerotilaceae</taxon>
        <taxon>Roseateles</taxon>
    </lineage>
</organism>
<accession>A0A4R6QJ40</accession>